<keyword evidence="4" id="KW-1185">Reference proteome</keyword>
<dbReference type="EMBL" id="MU853851">
    <property type="protein sequence ID" value="KAK3937537.1"/>
    <property type="molecule type" value="Genomic_DNA"/>
</dbReference>
<evidence type="ECO:0000256" key="1">
    <source>
        <dbReference type="SAM" id="MobiDB-lite"/>
    </source>
</evidence>
<evidence type="ECO:0000313" key="3">
    <source>
        <dbReference type="EMBL" id="KAK3937537.1"/>
    </source>
</evidence>
<comment type="caution">
    <text evidence="3">The sequence shown here is derived from an EMBL/GenBank/DDBJ whole genome shotgun (WGS) entry which is preliminary data.</text>
</comment>
<reference evidence="4" key="1">
    <citation type="journal article" date="2023" name="Mol. Phylogenet. Evol.">
        <title>Genome-scale phylogeny and comparative genomics of the fungal order Sordariales.</title>
        <authorList>
            <person name="Hensen N."/>
            <person name="Bonometti L."/>
            <person name="Westerberg I."/>
            <person name="Brannstrom I.O."/>
            <person name="Guillou S."/>
            <person name="Cros-Aarteil S."/>
            <person name="Calhoun S."/>
            <person name="Haridas S."/>
            <person name="Kuo A."/>
            <person name="Mondo S."/>
            <person name="Pangilinan J."/>
            <person name="Riley R."/>
            <person name="LaButti K."/>
            <person name="Andreopoulos B."/>
            <person name="Lipzen A."/>
            <person name="Chen C."/>
            <person name="Yan M."/>
            <person name="Daum C."/>
            <person name="Ng V."/>
            <person name="Clum A."/>
            <person name="Steindorff A."/>
            <person name="Ohm R.A."/>
            <person name="Martin F."/>
            <person name="Silar P."/>
            <person name="Natvig D.O."/>
            <person name="Lalanne C."/>
            <person name="Gautier V."/>
            <person name="Ament-Velasquez S.L."/>
            <person name="Kruys A."/>
            <person name="Hutchinson M.I."/>
            <person name="Powell A.J."/>
            <person name="Barry K."/>
            <person name="Miller A.N."/>
            <person name="Grigoriev I.V."/>
            <person name="Debuchy R."/>
            <person name="Gladieux P."/>
            <person name="Hiltunen Thoren M."/>
            <person name="Johannesson H."/>
        </authorList>
    </citation>
    <scope>NUCLEOTIDE SEQUENCE [LARGE SCALE GENOMIC DNA]</scope>
    <source>
        <strain evidence="4">CBS 340.73</strain>
    </source>
</reference>
<evidence type="ECO:0000256" key="2">
    <source>
        <dbReference type="SAM" id="SignalP"/>
    </source>
</evidence>
<proteinExistence type="predicted"/>
<feature type="region of interest" description="Disordered" evidence="1">
    <location>
        <begin position="108"/>
        <end position="139"/>
    </location>
</feature>
<name>A0AAN6N1N7_9PEZI</name>
<dbReference type="AlphaFoldDB" id="A0AAN6N1N7"/>
<feature type="compositionally biased region" description="Low complexity" evidence="1">
    <location>
        <begin position="108"/>
        <end position="130"/>
    </location>
</feature>
<gene>
    <name evidence="3" type="ORF">QBC46DRAFT_392471</name>
</gene>
<feature type="chain" id="PRO_5043017753" evidence="2">
    <location>
        <begin position="17"/>
        <end position="232"/>
    </location>
</feature>
<protein>
    <submittedName>
        <fullName evidence="3">Uncharacterized protein</fullName>
    </submittedName>
</protein>
<evidence type="ECO:0000313" key="4">
    <source>
        <dbReference type="Proteomes" id="UP001303473"/>
    </source>
</evidence>
<sequence length="232" mass="23224">MIRLGSIVLLVSTVLANDGPGCPPPLPHPPSSTLTTSTISENTHCPTVTSTTAVCSTCTVIDCLYLSTISNPCDCSDPVPTVYTGYDCAKGGAGSCPTGCGTVYVSATSSSSCPGRSTPTPTSSTTSSSVGGDGGGVTSSSLPASCTYKPTQTVYSRSGCATPCATNQFCIVDAAVTVPCGCPSVSIQPSTTTICASATGCIECTTGWGFFTVSESGCTTATAKTRTGKHQW</sequence>
<feature type="signal peptide" evidence="2">
    <location>
        <begin position="1"/>
        <end position="16"/>
    </location>
</feature>
<keyword evidence="2" id="KW-0732">Signal</keyword>
<dbReference type="Proteomes" id="UP001303473">
    <property type="component" value="Unassembled WGS sequence"/>
</dbReference>
<organism evidence="3 4">
    <name type="scientific">Diplogelasinospora grovesii</name>
    <dbReference type="NCBI Taxonomy" id="303347"/>
    <lineage>
        <taxon>Eukaryota</taxon>
        <taxon>Fungi</taxon>
        <taxon>Dikarya</taxon>
        <taxon>Ascomycota</taxon>
        <taxon>Pezizomycotina</taxon>
        <taxon>Sordariomycetes</taxon>
        <taxon>Sordariomycetidae</taxon>
        <taxon>Sordariales</taxon>
        <taxon>Diplogelasinosporaceae</taxon>
        <taxon>Diplogelasinospora</taxon>
    </lineage>
</organism>
<accession>A0AAN6N1N7</accession>